<comment type="caution">
    <text evidence="7">The sequence shown here is derived from an EMBL/GenBank/DDBJ whole genome shotgun (WGS) entry which is preliminary data.</text>
</comment>
<organism evidence="7 8">
    <name type="scientific">Candidatus Roizmanbacteria bacterium RIFCSPHIGHO2_12_FULL_33_9</name>
    <dbReference type="NCBI Taxonomy" id="1802045"/>
    <lineage>
        <taxon>Bacteria</taxon>
        <taxon>Candidatus Roizmaniibacteriota</taxon>
    </lineage>
</organism>
<gene>
    <name evidence="7" type="ORF">A3F29_02690</name>
</gene>
<proteinExistence type="inferred from homology"/>
<accession>A0A1F7HJZ9</accession>
<dbReference type="EC" id="3.6.1.7" evidence="2 4"/>
<evidence type="ECO:0000256" key="3">
    <source>
        <dbReference type="ARBA" id="ARBA00047645"/>
    </source>
</evidence>
<evidence type="ECO:0000256" key="5">
    <source>
        <dbReference type="RuleBase" id="RU004168"/>
    </source>
</evidence>
<feature type="domain" description="Acylphosphatase-like" evidence="6">
    <location>
        <begin position="4"/>
        <end position="90"/>
    </location>
</feature>
<evidence type="ECO:0000256" key="1">
    <source>
        <dbReference type="ARBA" id="ARBA00005614"/>
    </source>
</evidence>
<dbReference type="EMBL" id="MFZV01000006">
    <property type="protein sequence ID" value="OGK31425.1"/>
    <property type="molecule type" value="Genomic_DNA"/>
</dbReference>
<evidence type="ECO:0000259" key="6">
    <source>
        <dbReference type="PROSITE" id="PS51160"/>
    </source>
</evidence>
<reference evidence="7 8" key="1">
    <citation type="journal article" date="2016" name="Nat. Commun.">
        <title>Thousands of microbial genomes shed light on interconnected biogeochemical processes in an aquifer system.</title>
        <authorList>
            <person name="Anantharaman K."/>
            <person name="Brown C.T."/>
            <person name="Hug L.A."/>
            <person name="Sharon I."/>
            <person name="Castelle C.J."/>
            <person name="Probst A.J."/>
            <person name="Thomas B.C."/>
            <person name="Singh A."/>
            <person name="Wilkins M.J."/>
            <person name="Karaoz U."/>
            <person name="Brodie E.L."/>
            <person name="Williams K.H."/>
            <person name="Hubbard S.S."/>
            <person name="Banfield J.F."/>
        </authorList>
    </citation>
    <scope>NUCLEOTIDE SEQUENCE [LARGE SCALE GENOMIC DNA]</scope>
</reference>
<comment type="catalytic activity">
    <reaction evidence="3 4">
        <text>an acyl phosphate + H2O = a carboxylate + phosphate + H(+)</text>
        <dbReference type="Rhea" id="RHEA:14965"/>
        <dbReference type="ChEBI" id="CHEBI:15377"/>
        <dbReference type="ChEBI" id="CHEBI:15378"/>
        <dbReference type="ChEBI" id="CHEBI:29067"/>
        <dbReference type="ChEBI" id="CHEBI:43474"/>
        <dbReference type="ChEBI" id="CHEBI:59918"/>
        <dbReference type="EC" id="3.6.1.7"/>
    </reaction>
</comment>
<feature type="active site" evidence="4">
    <location>
        <position position="19"/>
    </location>
</feature>
<evidence type="ECO:0000313" key="7">
    <source>
        <dbReference type="EMBL" id="OGK31425.1"/>
    </source>
</evidence>
<dbReference type="Pfam" id="PF00708">
    <property type="entry name" value="Acylphosphatase"/>
    <property type="match status" value="1"/>
</dbReference>
<dbReference type="PANTHER" id="PTHR47268:SF4">
    <property type="entry name" value="ACYLPHOSPHATASE"/>
    <property type="match status" value="1"/>
</dbReference>
<feature type="active site" evidence="4">
    <location>
        <position position="37"/>
    </location>
</feature>
<protein>
    <recommendedName>
        <fullName evidence="2 4">acylphosphatase</fullName>
        <ecNumber evidence="2 4">3.6.1.7</ecNumber>
    </recommendedName>
</protein>
<sequence>MLKQARIFVYGDVIGVGFRAWTKYQSKFFKVYGWVRNVGNEVEVLLQGEEKNLKNMIERIKNGPPVSTVKNIEVTWEKSDKICKSFEIRK</sequence>
<dbReference type="InterPro" id="IPR001792">
    <property type="entry name" value="Acylphosphatase-like_dom"/>
</dbReference>
<keyword evidence="4" id="KW-0378">Hydrolase</keyword>
<evidence type="ECO:0000256" key="2">
    <source>
        <dbReference type="ARBA" id="ARBA00012150"/>
    </source>
</evidence>
<evidence type="ECO:0000256" key="4">
    <source>
        <dbReference type="PROSITE-ProRule" id="PRU00520"/>
    </source>
</evidence>
<dbReference type="PANTHER" id="PTHR47268">
    <property type="entry name" value="ACYLPHOSPHATASE"/>
    <property type="match status" value="1"/>
</dbReference>
<dbReference type="InterPro" id="IPR036046">
    <property type="entry name" value="Acylphosphatase-like_dom_sf"/>
</dbReference>
<evidence type="ECO:0000313" key="8">
    <source>
        <dbReference type="Proteomes" id="UP000177199"/>
    </source>
</evidence>
<dbReference type="GO" id="GO:0003998">
    <property type="term" value="F:acylphosphatase activity"/>
    <property type="evidence" value="ECO:0007669"/>
    <property type="project" value="UniProtKB-EC"/>
</dbReference>
<dbReference type="PROSITE" id="PS51160">
    <property type="entry name" value="ACYLPHOSPHATASE_3"/>
    <property type="match status" value="1"/>
</dbReference>
<dbReference type="InterPro" id="IPR020456">
    <property type="entry name" value="Acylphosphatase"/>
</dbReference>
<name>A0A1F7HJZ9_9BACT</name>
<comment type="similarity">
    <text evidence="1 5">Belongs to the acylphosphatase family.</text>
</comment>
<dbReference type="Proteomes" id="UP000177199">
    <property type="component" value="Unassembled WGS sequence"/>
</dbReference>
<dbReference type="SUPFAM" id="SSF54975">
    <property type="entry name" value="Acylphosphatase/BLUF domain-like"/>
    <property type="match status" value="1"/>
</dbReference>
<dbReference type="AlphaFoldDB" id="A0A1F7HJZ9"/>
<dbReference type="Gene3D" id="3.30.70.100">
    <property type="match status" value="1"/>
</dbReference>